<accession>A0A9X3BIK3</accession>
<dbReference type="RefSeq" id="WP_279298966.1">
    <property type="nucleotide sequence ID" value="NZ_JAOTIF010000021.1"/>
</dbReference>
<reference evidence="1" key="2">
    <citation type="submission" date="2023-04" db="EMBL/GenBank/DDBJ databases">
        <title>Paracnuella aquatica gen. nov., sp. nov., a member of the family Chitinophagaceae isolated from a hot spring.</title>
        <authorList>
            <person name="Wang C."/>
        </authorList>
    </citation>
    <scope>NUCLEOTIDE SEQUENCE</scope>
    <source>
        <strain evidence="1">LB-8</strain>
    </source>
</reference>
<dbReference type="AlphaFoldDB" id="A0A9X3BIK3"/>
<protein>
    <submittedName>
        <fullName evidence="1">DUF2851 family protein</fullName>
    </submittedName>
</protein>
<dbReference type="InterPro" id="IPR021272">
    <property type="entry name" value="DUF2851"/>
</dbReference>
<name>A0A9X3BIK3_9BACT</name>
<sequence length="439" mass="50351">MSDLFTLHEGGLITEKLLHYIWRFQYFNRTQLLSSDGEKVEVVFPGIINYNQGPDFKGAKIRIGTTLFAGSVELHLKTSDWHKHGHQGDSNYGNVILHVVYQHDADPGNNIPVLELEPHISGILLNKYQFLMNASAFIPCSNTIAQVPGITWLSWKERLLAERLERKAVIIISFLKENNTHWEEAFWWLLARNFGSKVNVEAFEAIARSIPINILAKQKAQIHQLEGLLLGQANLLQKDFSEEYPKLLKREYEFLKKKYHLVPISIPVHFLRMRPRNFPTIRLAQLAMLVHTSVHLFSKFLETENMKDVTNSLYVTANDYWHYHYLLDEPASFKKKTIGAGMIENIIINTVAPALFAYGLYHKEEKYKTKAIQWMEQLPAEKNSIIGGFAALKISSKKACDSQALLELKNEYCSNKRCLECSVGNYYLKSITSSTPHAL</sequence>
<dbReference type="Proteomes" id="UP001155483">
    <property type="component" value="Unassembled WGS sequence"/>
</dbReference>
<reference evidence="1" key="1">
    <citation type="submission" date="2022-09" db="EMBL/GenBank/DDBJ databases">
        <authorList>
            <person name="Yuan C."/>
            <person name="Ke Z."/>
        </authorList>
    </citation>
    <scope>NUCLEOTIDE SEQUENCE</scope>
    <source>
        <strain evidence="1">LB-8</strain>
    </source>
</reference>
<dbReference type="Pfam" id="PF11013">
    <property type="entry name" value="DUF2851"/>
    <property type="match status" value="1"/>
</dbReference>
<proteinExistence type="predicted"/>
<comment type="caution">
    <text evidence="1">The sequence shown here is derived from an EMBL/GenBank/DDBJ whole genome shotgun (WGS) entry which is preliminary data.</text>
</comment>
<organism evidence="1 2">
    <name type="scientific">Paraflavisolibacter caeni</name>
    <dbReference type="NCBI Taxonomy" id="2982496"/>
    <lineage>
        <taxon>Bacteria</taxon>
        <taxon>Pseudomonadati</taxon>
        <taxon>Bacteroidota</taxon>
        <taxon>Chitinophagia</taxon>
        <taxon>Chitinophagales</taxon>
        <taxon>Chitinophagaceae</taxon>
        <taxon>Paraflavisolibacter</taxon>
    </lineage>
</organism>
<evidence type="ECO:0000313" key="2">
    <source>
        <dbReference type="Proteomes" id="UP001155483"/>
    </source>
</evidence>
<keyword evidence="2" id="KW-1185">Reference proteome</keyword>
<dbReference type="EMBL" id="JAOTIF010000021">
    <property type="protein sequence ID" value="MCU7551527.1"/>
    <property type="molecule type" value="Genomic_DNA"/>
</dbReference>
<gene>
    <name evidence="1" type="ORF">OCK74_20570</name>
</gene>
<evidence type="ECO:0000313" key="1">
    <source>
        <dbReference type="EMBL" id="MCU7551527.1"/>
    </source>
</evidence>